<feature type="domain" description="D-isomer specific 2-hydroxyacid dehydrogenase NAD-binding" evidence="6">
    <location>
        <begin position="112"/>
        <end position="283"/>
    </location>
</feature>
<dbReference type="Gene3D" id="3.40.50.720">
    <property type="entry name" value="NAD(P)-binding Rossmann-like Domain"/>
    <property type="match status" value="2"/>
</dbReference>
<organism evidence="7 8">
    <name type="scientific">Achromobacter spanius</name>
    <dbReference type="NCBI Taxonomy" id="217203"/>
    <lineage>
        <taxon>Bacteria</taxon>
        <taxon>Pseudomonadati</taxon>
        <taxon>Pseudomonadota</taxon>
        <taxon>Betaproteobacteria</taxon>
        <taxon>Burkholderiales</taxon>
        <taxon>Alcaligenaceae</taxon>
        <taxon>Achromobacter</taxon>
    </lineage>
</organism>
<evidence type="ECO:0000256" key="3">
    <source>
        <dbReference type="ARBA" id="ARBA00023027"/>
    </source>
</evidence>
<dbReference type="SUPFAM" id="SSF52283">
    <property type="entry name" value="Formate/glycerate dehydrogenase catalytic domain-like"/>
    <property type="match status" value="1"/>
</dbReference>
<gene>
    <name evidence="7" type="ORF">CLM73_20155</name>
</gene>
<proteinExistence type="inferred from homology"/>
<evidence type="ECO:0000256" key="2">
    <source>
        <dbReference type="ARBA" id="ARBA00023002"/>
    </source>
</evidence>
<dbReference type="AlphaFoldDB" id="A0A2S0IGP0"/>
<evidence type="ECO:0000313" key="7">
    <source>
        <dbReference type="EMBL" id="AVJ31126.1"/>
    </source>
</evidence>
<dbReference type="CDD" id="cd12169">
    <property type="entry name" value="PGDH_like_1"/>
    <property type="match status" value="1"/>
</dbReference>
<dbReference type="InterPro" id="IPR036291">
    <property type="entry name" value="NAD(P)-bd_dom_sf"/>
</dbReference>
<dbReference type="Pfam" id="PF00389">
    <property type="entry name" value="2-Hacid_dh"/>
    <property type="match status" value="1"/>
</dbReference>
<reference evidence="7 8" key="1">
    <citation type="submission" date="2017-09" db="EMBL/GenBank/DDBJ databases">
        <title>Genomic, metabolic, and phenotypic characteristics of bacterial isolates from the natural microbiome of the model nematode Caenorhabditis elegans.</title>
        <authorList>
            <person name="Zimmermann J."/>
            <person name="Obeng N."/>
            <person name="Yang W."/>
            <person name="Obeng O."/>
            <person name="Kissoyan K."/>
            <person name="Pees B."/>
            <person name="Dirksen P."/>
            <person name="Hoppner M."/>
            <person name="Franke A."/>
            <person name="Rosenstiel P."/>
            <person name="Leippe M."/>
            <person name="Dierking K."/>
            <person name="Kaleta C."/>
            <person name="Schulenburg H."/>
        </authorList>
    </citation>
    <scope>NUCLEOTIDE SEQUENCE [LARGE SCALE GENOMIC DNA]</scope>
    <source>
        <strain evidence="7 8">MYb73</strain>
    </source>
</reference>
<dbReference type="SUPFAM" id="SSF51735">
    <property type="entry name" value="NAD(P)-binding Rossmann-fold domains"/>
    <property type="match status" value="1"/>
</dbReference>
<dbReference type="OrthoDB" id="9805416at2"/>
<comment type="similarity">
    <text evidence="1 4">Belongs to the D-isomer specific 2-hydroxyacid dehydrogenase family.</text>
</comment>
<protein>
    <submittedName>
        <fullName evidence="7">Hydroxyacid dehydrogenase</fullName>
    </submittedName>
</protein>
<dbReference type="Proteomes" id="UP000239477">
    <property type="component" value="Chromosome"/>
</dbReference>
<dbReference type="PANTHER" id="PTHR42789">
    <property type="entry name" value="D-ISOMER SPECIFIC 2-HYDROXYACID DEHYDROGENASE FAMILY PROTEIN (AFU_ORTHOLOGUE AFUA_6G10090)"/>
    <property type="match status" value="1"/>
</dbReference>
<dbReference type="GO" id="GO:0016616">
    <property type="term" value="F:oxidoreductase activity, acting on the CH-OH group of donors, NAD or NADP as acceptor"/>
    <property type="evidence" value="ECO:0007669"/>
    <property type="project" value="InterPro"/>
</dbReference>
<evidence type="ECO:0000259" key="6">
    <source>
        <dbReference type="Pfam" id="PF02826"/>
    </source>
</evidence>
<name>A0A2S0IGP0_9BURK</name>
<dbReference type="InterPro" id="IPR006139">
    <property type="entry name" value="D-isomer_2_OHA_DH_cat_dom"/>
</dbReference>
<dbReference type="GO" id="GO:0051287">
    <property type="term" value="F:NAD binding"/>
    <property type="evidence" value="ECO:0007669"/>
    <property type="project" value="InterPro"/>
</dbReference>
<evidence type="ECO:0000256" key="1">
    <source>
        <dbReference type="ARBA" id="ARBA00005854"/>
    </source>
</evidence>
<dbReference type="InterPro" id="IPR050857">
    <property type="entry name" value="D-2-hydroxyacid_DH"/>
</dbReference>
<keyword evidence="2 4" id="KW-0560">Oxidoreductase</keyword>
<accession>A0A2S0IGP0</accession>
<dbReference type="PANTHER" id="PTHR42789:SF1">
    <property type="entry name" value="D-ISOMER SPECIFIC 2-HYDROXYACID DEHYDROGENASE FAMILY PROTEIN (AFU_ORTHOLOGUE AFUA_6G10090)"/>
    <property type="match status" value="1"/>
</dbReference>
<dbReference type="FunFam" id="3.40.50.720:FF:000203">
    <property type="entry name" value="D-3-phosphoglycerate dehydrogenase (SerA)"/>
    <property type="match status" value="1"/>
</dbReference>
<keyword evidence="3" id="KW-0520">NAD</keyword>
<evidence type="ECO:0000313" key="8">
    <source>
        <dbReference type="Proteomes" id="UP000239477"/>
    </source>
</evidence>
<dbReference type="InterPro" id="IPR006140">
    <property type="entry name" value="D-isomer_DH_NAD-bd"/>
</dbReference>
<sequence>MKIAVLDDYQDAAARYADWDSLPRAETTIYRDHIADPCALAARLHPFDVVCLMRERTRLDAALLAKLPNLKLIVTTAMRNAALDIADAQRRGIVVCGTGAPQNGTPELVWLHILTLARNAERERAGLREGRWQVSVGQDLQGATLGLVGLGRIGQQVARVAIAFGMDVLAWSPNLTQARADACGARLAGKEDLFSRSDFVVIAMQLRESTRGLVGHAELDHMKSTAFLINTSRAALVDEDALIRVLRDARIAGAGLDVFETEPLPPDHPVLNLPNVLITPHLGYVTHRAYRQFYQETVEDIQAWLQGRPIRQLDLAYQSQ</sequence>
<dbReference type="EMBL" id="CP023270">
    <property type="protein sequence ID" value="AVJ31126.1"/>
    <property type="molecule type" value="Genomic_DNA"/>
</dbReference>
<keyword evidence="8" id="KW-1185">Reference proteome</keyword>
<dbReference type="Pfam" id="PF02826">
    <property type="entry name" value="2-Hacid_dh_C"/>
    <property type="match status" value="1"/>
</dbReference>
<evidence type="ECO:0000256" key="4">
    <source>
        <dbReference type="RuleBase" id="RU003719"/>
    </source>
</evidence>
<feature type="domain" description="D-isomer specific 2-hydroxyacid dehydrogenase catalytic" evidence="5">
    <location>
        <begin position="36"/>
        <end position="311"/>
    </location>
</feature>
<evidence type="ECO:0000259" key="5">
    <source>
        <dbReference type="Pfam" id="PF00389"/>
    </source>
</evidence>